<reference evidence="2" key="1">
    <citation type="submission" date="2017-02" db="UniProtKB">
        <authorList>
            <consortium name="WormBaseParasite"/>
        </authorList>
    </citation>
    <scope>IDENTIFICATION</scope>
</reference>
<name>A0A0N5C160_STREA</name>
<sequence>MFPSPFSMKFHKLIRQKRLEDVRQIGMDRVVDLRFGNEDRACHVIIELYNRGSVLLTDHNYTILNILRPRTDKDYDVKFTVRGRYPLELGQYDKRIPDGERAHSLVHGQAKQHFFWLQRVHWISEMAFF</sequence>
<evidence type="ECO:0000313" key="2">
    <source>
        <dbReference type="WBParaSite" id="SPAL_0001173800.1"/>
    </source>
</evidence>
<dbReference type="Gene3D" id="2.30.310.10">
    <property type="entry name" value="ibrinogen binding protein from staphylococcus aureus domain"/>
    <property type="match status" value="1"/>
</dbReference>
<dbReference type="GO" id="GO:1990116">
    <property type="term" value="P:ribosome-associated ubiquitin-dependent protein catabolic process"/>
    <property type="evidence" value="ECO:0007669"/>
    <property type="project" value="TreeGrafter"/>
</dbReference>
<proteinExistence type="predicted"/>
<dbReference type="GO" id="GO:0043023">
    <property type="term" value="F:ribosomal large subunit binding"/>
    <property type="evidence" value="ECO:0007669"/>
    <property type="project" value="TreeGrafter"/>
</dbReference>
<dbReference type="AlphaFoldDB" id="A0A0N5C160"/>
<evidence type="ECO:0000313" key="1">
    <source>
        <dbReference type="Proteomes" id="UP000046392"/>
    </source>
</evidence>
<dbReference type="STRING" id="174720.A0A0N5C160"/>
<dbReference type="PANTHER" id="PTHR15239:SF6">
    <property type="entry name" value="RIBOSOME QUALITY CONTROL COMPLEX SUBUNIT NEMF"/>
    <property type="match status" value="1"/>
</dbReference>
<dbReference type="PANTHER" id="PTHR15239">
    <property type="entry name" value="NUCLEAR EXPORT MEDIATOR FACTOR NEMF"/>
    <property type="match status" value="1"/>
</dbReference>
<dbReference type="GO" id="GO:0000049">
    <property type="term" value="F:tRNA binding"/>
    <property type="evidence" value="ECO:0007669"/>
    <property type="project" value="TreeGrafter"/>
</dbReference>
<dbReference type="Pfam" id="PF05833">
    <property type="entry name" value="NFACT_N"/>
    <property type="match status" value="1"/>
</dbReference>
<dbReference type="InterPro" id="IPR051608">
    <property type="entry name" value="RQC_Subunit_NEMF"/>
</dbReference>
<dbReference type="GO" id="GO:1990112">
    <property type="term" value="C:RQC complex"/>
    <property type="evidence" value="ECO:0007669"/>
    <property type="project" value="TreeGrafter"/>
</dbReference>
<dbReference type="GO" id="GO:0072344">
    <property type="term" value="P:rescue of stalled ribosome"/>
    <property type="evidence" value="ECO:0007669"/>
    <property type="project" value="TreeGrafter"/>
</dbReference>
<keyword evidence="1" id="KW-1185">Reference proteome</keyword>
<dbReference type="WBParaSite" id="SPAL_0001173800.1">
    <property type="protein sequence ID" value="SPAL_0001173800.1"/>
    <property type="gene ID" value="SPAL_0001173800"/>
</dbReference>
<organism evidence="1 2">
    <name type="scientific">Strongyloides papillosus</name>
    <name type="common">Intestinal threadworm</name>
    <dbReference type="NCBI Taxonomy" id="174720"/>
    <lineage>
        <taxon>Eukaryota</taxon>
        <taxon>Metazoa</taxon>
        <taxon>Ecdysozoa</taxon>
        <taxon>Nematoda</taxon>
        <taxon>Chromadorea</taxon>
        <taxon>Rhabditida</taxon>
        <taxon>Tylenchina</taxon>
        <taxon>Panagrolaimomorpha</taxon>
        <taxon>Strongyloidoidea</taxon>
        <taxon>Strongyloididae</taxon>
        <taxon>Strongyloides</taxon>
    </lineage>
</organism>
<accession>A0A0N5C160</accession>
<dbReference type="Proteomes" id="UP000046392">
    <property type="component" value="Unplaced"/>
</dbReference>
<protein>
    <submittedName>
        <fullName evidence="2">FHA domain-containing protein</fullName>
    </submittedName>
</protein>